<protein>
    <submittedName>
        <fullName evidence="3">LruC domain-containing protein</fullName>
    </submittedName>
</protein>
<dbReference type="InterPro" id="IPR012332">
    <property type="entry name" value="Autotransporter_pectin_lyase_C"/>
</dbReference>
<sequence>MMKLVAKTSILIATALFFTACEKDNNTDSGPTAVNQSSSTLDLKIPAGFNFETTESVNLDLNIDQAPLNARYLLKVYTENPSVVASPIYQAFISNGASLNTAVTIPSGLQQLYLVMQAPDGSSFLTIVPKAKNIAHTFYRSKNKAQVESFGSPDCVSGCDHSLTHNNWWEANIEDDVYCVTGSYNGNGGITVKNGAILRLCGSGSIPNLTLNKGQIQIVAGANVTVNNFNINSNSDNELVVYQGATLTITNWFSPNADVVNYGTMNVAALNLNSEANLENHGDFTVTTTNYCSFNGDVDNYGTLIVSGNASINSGSKFENYCGLYFNGDLQHNGEIKCFSYTKVGGKWTINGGAKHEMKDGAMAVCEDLMLNGKIEGKGSTSLFKVNDRSDANSGAEIKKNLQFCDMNGIENIASSIFKDGAVEGCSLVIPSGSCNPEGNGQPQIADADNDGVADELDAYPNDASRAANSYFPSENSYGTVAYEDLWPAFGDYDFNDLVVDYRYQQVLNANNEVVDLKARFVSRAMGGSLDNGFGIALDVAPSAISSVSGTRYFNNVVSTNANGTESGQSNAVIIVYDDASQVLVNTTGQAFVNTVSGNPTVAPDTTDITINFSSAQTAASLGTAPYNPFIFVDQTRGREVHLAGEAPTDLADASLFGTLDDDTDPNSADDTYKSANNLPWAIHVVGGFNYPEERVDISQAYNYFSVWAQSGGSSYTTWYDDQPGYINPSDLYQ</sequence>
<keyword evidence="4" id="KW-1185">Reference proteome</keyword>
<dbReference type="AlphaFoldDB" id="A0A7H0VAP2"/>
<keyword evidence="1" id="KW-0732">Signal</keyword>
<dbReference type="Pfam" id="PF16130">
    <property type="entry name" value="DUF4842"/>
    <property type="match status" value="1"/>
</dbReference>
<dbReference type="KEGG" id="chyd:H4K34_10400"/>
<gene>
    <name evidence="3" type="ORF">H4K34_10400</name>
</gene>
<feature type="signal peptide" evidence="1">
    <location>
        <begin position="1"/>
        <end position="20"/>
    </location>
</feature>
<dbReference type="EMBL" id="CP060139">
    <property type="protein sequence ID" value="QNR22790.1"/>
    <property type="molecule type" value="Genomic_DNA"/>
</dbReference>
<proteinExistence type="predicted"/>
<name>A0A7H0VAP2_9FLAO</name>
<accession>A0A7H0VAP2</accession>
<evidence type="ECO:0000256" key="1">
    <source>
        <dbReference type="SAM" id="SignalP"/>
    </source>
</evidence>
<evidence type="ECO:0000313" key="4">
    <source>
        <dbReference type="Proteomes" id="UP000516305"/>
    </source>
</evidence>
<feature type="chain" id="PRO_5028818661" evidence="1">
    <location>
        <begin position="21"/>
        <end position="734"/>
    </location>
</feature>
<reference evidence="3 4" key="1">
    <citation type="submission" date="2020-08" db="EMBL/GenBank/DDBJ databases">
        <title>Croceimicrobium hydrocarbonivorans gen. nov., sp. nov., a novel marine bacterium isolated from a bacterial consortium that degrades polyethylene terephthalate.</title>
        <authorList>
            <person name="Liu R."/>
        </authorList>
    </citation>
    <scope>NUCLEOTIDE SEQUENCE [LARGE SCALE GENOMIC DNA]</scope>
    <source>
        <strain evidence="3 4">A20-9</strain>
    </source>
</reference>
<dbReference type="InterPro" id="IPR031025">
    <property type="entry name" value="LruC_dom"/>
</dbReference>
<dbReference type="NCBIfam" id="TIGR04456">
    <property type="entry name" value="LruC_dom"/>
    <property type="match status" value="1"/>
</dbReference>
<dbReference type="Proteomes" id="UP000516305">
    <property type="component" value="Chromosome"/>
</dbReference>
<dbReference type="PROSITE" id="PS51257">
    <property type="entry name" value="PROKAR_LIPOPROTEIN"/>
    <property type="match status" value="1"/>
</dbReference>
<dbReference type="InterPro" id="IPR032295">
    <property type="entry name" value="DUF4842"/>
</dbReference>
<dbReference type="Gene3D" id="2.160.20.20">
    <property type="match status" value="1"/>
</dbReference>
<organism evidence="3 4">
    <name type="scientific">Croceimicrobium hydrocarbonivorans</name>
    <dbReference type="NCBI Taxonomy" id="2761580"/>
    <lineage>
        <taxon>Bacteria</taxon>
        <taxon>Pseudomonadati</taxon>
        <taxon>Bacteroidota</taxon>
        <taxon>Flavobacteriia</taxon>
        <taxon>Flavobacteriales</taxon>
        <taxon>Owenweeksiaceae</taxon>
        <taxon>Croceimicrobium</taxon>
    </lineage>
</organism>
<evidence type="ECO:0000313" key="3">
    <source>
        <dbReference type="EMBL" id="QNR22790.1"/>
    </source>
</evidence>
<dbReference type="RefSeq" id="WP_210757357.1">
    <property type="nucleotide sequence ID" value="NZ_CP060139.1"/>
</dbReference>
<feature type="domain" description="DUF4842" evidence="2">
    <location>
        <begin position="512"/>
        <end position="720"/>
    </location>
</feature>
<evidence type="ECO:0000259" key="2">
    <source>
        <dbReference type="Pfam" id="PF16130"/>
    </source>
</evidence>